<feature type="transmembrane region" description="Helical" evidence="1">
    <location>
        <begin position="20"/>
        <end position="43"/>
    </location>
</feature>
<accession>A0ABT0BJ48</accession>
<protein>
    <submittedName>
        <fullName evidence="2">Uncharacterized protein</fullName>
    </submittedName>
</protein>
<proteinExistence type="predicted"/>
<feature type="transmembrane region" description="Helical" evidence="1">
    <location>
        <begin position="63"/>
        <end position="83"/>
    </location>
</feature>
<keyword evidence="1" id="KW-0472">Membrane</keyword>
<organism evidence="2 3">
    <name type="scientific">Novosphingobium organovorum</name>
    <dbReference type="NCBI Taxonomy" id="2930092"/>
    <lineage>
        <taxon>Bacteria</taxon>
        <taxon>Pseudomonadati</taxon>
        <taxon>Pseudomonadota</taxon>
        <taxon>Alphaproteobacteria</taxon>
        <taxon>Sphingomonadales</taxon>
        <taxon>Sphingomonadaceae</taxon>
        <taxon>Novosphingobium</taxon>
    </lineage>
</organism>
<keyword evidence="1" id="KW-0812">Transmembrane</keyword>
<evidence type="ECO:0000313" key="3">
    <source>
        <dbReference type="Proteomes" id="UP001162881"/>
    </source>
</evidence>
<name>A0ABT0BJ48_9SPHN</name>
<feature type="transmembrane region" description="Helical" evidence="1">
    <location>
        <begin position="160"/>
        <end position="183"/>
    </location>
</feature>
<keyword evidence="1" id="KW-1133">Transmembrane helix</keyword>
<evidence type="ECO:0000313" key="2">
    <source>
        <dbReference type="EMBL" id="MCJ2184965.1"/>
    </source>
</evidence>
<reference evidence="2" key="1">
    <citation type="submission" date="2022-03" db="EMBL/GenBank/DDBJ databases">
        <title>Identification of a novel bacterium isolated from mangrove sediments.</title>
        <authorList>
            <person name="Pan X."/>
        </authorList>
    </citation>
    <scope>NUCLEOTIDE SEQUENCE</scope>
    <source>
        <strain evidence="2">B1949</strain>
    </source>
</reference>
<dbReference type="RefSeq" id="WP_244024287.1">
    <property type="nucleotide sequence ID" value="NZ_JALHLF010000182.1"/>
</dbReference>
<keyword evidence="3" id="KW-1185">Reference proteome</keyword>
<dbReference type="Proteomes" id="UP001162881">
    <property type="component" value="Unassembled WGS sequence"/>
</dbReference>
<dbReference type="EMBL" id="JALHLF010000182">
    <property type="protein sequence ID" value="MCJ2184965.1"/>
    <property type="molecule type" value="Genomic_DNA"/>
</dbReference>
<evidence type="ECO:0000256" key="1">
    <source>
        <dbReference type="SAM" id="Phobius"/>
    </source>
</evidence>
<sequence length="551" mass="57328">MASTEQDAAAKAEPKGRRRWFALIGATLGTLVALVALGCVALALDSLLYSGRFYLPAGGLRWLFGALMVIGAVAVAGVVWPLAALLHRLRRWRGGWFALGGALGGALMVGLEQLVLGPWAFWVGRLVLFGAVTGAFAALAFWSLWCAFGEPGDAARPGRGRWIAGLTGAIGLALVGCAAGLVVQARAQQALERRMDRHLPLIGRSIVDGVASGRTVWLVNGEGALVAYDRTSGAARRLARSGVVRVARHGGRLWVLRVARAETSGPAREPGAGTFALLAPADPRGAGLGKAALGGAPLEAGEEVLGLLWRGDAPLVVTTARIWTRDDPAKGHDGALAGWRAVKLVLPGSARLWPGASTAPLLDRDGQHLWLGLDQGEWGGGLWRVALADGAVEGIERRDSARLCAGPLTSECDPVTGVARDPVRAGCILASVGLRHMSEQGRLLRVCGKRVEVVAGQASGGLLGAASSEPFYGLVSSPNGGAAARVWSVTPDALWSLGADGVTRAALPEPEELGESGIFCIERPGLVVVFSNYRGRNSLSGVTPLLLPEEP</sequence>
<gene>
    <name evidence="2" type="ORF">MTR62_20080</name>
</gene>
<feature type="transmembrane region" description="Helical" evidence="1">
    <location>
        <begin position="122"/>
        <end position="148"/>
    </location>
</feature>
<feature type="transmembrane region" description="Helical" evidence="1">
    <location>
        <begin position="95"/>
        <end position="116"/>
    </location>
</feature>
<comment type="caution">
    <text evidence="2">The sequence shown here is derived from an EMBL/GenBank/DDBJ whole genome shotgun (WGS) entry which is preliminary data.</text>
</comment>